<evidence type="ECO:0000313" key="1">
    <source>
        <dbReference type="EMBL" id="GAA2194231.1"/>
    </source>
</evidence>
<gene>
    <name evidence="1" type="ORF">GCM10009787_19350</name>
</gene>
<dbReference type="Gene3D" id="1.10.630.10">
    <property type="entry name" value="Cytochrome P450"/>
    <property type="match status" value="1"/>
</dbReference>
<sequence>MVVLQSGAGVRRVRRLPAIALPALLHRFPTLTLAVPETALRFRQGSTVYGVEALPVAW</sequence>
<name>A0ABN3BEM8_9ACTN</name>
<organism evidence="1 2">
    <name type="scientific">Streptomyces bangladeshensis</name>
    <dbReference type="NCBI Taxonomy" id="295352"/>
    <lineage>
        <taxon>Bacteria</taxon>
        <taxon>Bacillati</taxon>
        <taxon>Actinomycetota</taxon>
        <taxon>Actinomycetes</taxon>
        <taxon>Kitasatosporales</taxon>
        <taxon>Streptomycetaceae</taxon>
        <taxon>Streptomyces</taxon>
    </lineage>
</organism>
<dbReference type="InterPro" id="IPR036396">
    <property type="entry name" value="Cyt_P450_sf"/>
</dbReference>
<accession>A0ABN3BEM8</accession>
<protein>
    <submittedName>
        <fullName evidence="1">Uncharacterized protein</fullName>
    </submittedName>
</protein>
<evidence type="ECO:0000313" key="2">
    <source>
        <dbReference type="Proteomes" id="UP001501391"/>
    </source>
</evidence>
<proteinExistence type="predicted"/>
<dbReference type="Proteomes" id="UP001501391">
    <property type="component" value="Unassembled WGS sequence"/>
</dbReference>
<dbReference type="EMBL" id="BAAAOQ010000005">
    <property type="protein sequence ID" value="GAA2194231.1"/>
    <property type="molecule type" value="Genomic_DNA"/>
</dbReference>
<keyword evidence="2" id="KW-1185">Reference proteome</keyword>
<comment type="caution">
    <text evidence="1">The sequence shown here is derived from an EMBL/GenBank/DDBJ whole genome shotgun (WGS) entry which is preliminary data.</text>
</comment>
<reference evidence="1 2" key="1">
    <citation type="journal article" date="2019" name="Int. J. Syst. Evol. Microbiol.">
        <title>The Global Catalogue of Microorganisms (GCM) 10K type strain sequencing project: providing services to taxonomists for standard genome sequencing and annotation.</title>
        <authorList>
            <consortium name="The Broad Institute Genomics Platform"/>
            <consortium name="The Broad Institute Genome Sequencing Center for Infectious Disease"/>
            <person name="Wu L."/>
            <person name="Ma J."/>
        </authorList>
    </citation>
    <scope>NUCLEOTIDE SEQUENCE [LARGE SCALE GENOMIC DNA]</scope>
    <source>
        <strain evidence="1 2">JCM 14924</strain>
    </source>
</reference>